<dbReference type="EMBL" id="LR796310">
    <property type="protein sequence ID" value="CAB4136078.1"/>
    <property type="molecule type" value="Genomic_DNA"/>
</dbReference>
<dbReference type="EMBL" id="LR796863">
    <property type="protein sequence ID" value="CAB4171297.1"/>
    <property type="molecule type" value="Genomic_DNA"/>
</dbReference>
<dbReference type="EMBL" id="LR798381">
    <property type="protein sequence ID" value="CAB5227972.1"/>
    <property type="molecule type" value="Genomic_DNA"/>
</dbReference>
<evidence type="ECO:0000313" key="2">
    <source>
        <dbReference type="EMBL" id="CAB4171297.1"/>
    </source>
</evidence>
<name>A0A6J5SH67_9CAUD</name>
<dbReference type="EMBL" id="LR797297">
    <property type="protein sequence ID" value="CAB4200448.1"/>
    <property type="molecule type" value="Genomic_DNA"/>
</dbReference>
<evidence type="ECO:0000313" key="4">
    <source>
        <dbReference type="EMBL" id="CAB4200448.1"/>
    </source>
</evidence>
<evidence type="ECO:0000313" key="5">
    <source>
        <dbReference type="EMBL" id="CAB4213439.1"/>
    </source>
</evidence>
<organism evidence="5">
    <name type="scientific">uncultured Caudovirales phage</name>
    <dbReference type="NCBI Taxonomy" id="2100421"/>
    <lineage>
        <taxon>Viruses</taxon>
        <taxon>Duplodnaviria</taxon>
        <taxon>Heunggongvirae</taxon>
        <taxon>Uroviricota</taxon>
        <taxon>Caudoviricetes</taxon>
        <taxon>Peduoviridae</taxon>
        <taxon>Maltschvirus</taxon>
        <taxon>Maltschvirus maltsch</taxon>
    </lineage>
</organism>
<dbReference type="Gene3D" id="1.10.860.10">
    <property type="entry name" value="DNAb Helicase, Chain A"/>
    <property type="match status" value="1"/>
</dbReference>
<dbReference type="InterPro" id="IPR027417">
    <property type="entry name" value="P-loop_NTPase"/>
</dbReference>
<evidence type="ECO:0000313" key="6">
    <source>
        <dbReference type="EMBL" id="CAB5227972.1"/>
    </source>
</evidence>
<protein>
    <recommendedName>
        <fullName evidence="7">DNA helicase</fullName>
    </recommendedName>
</protein>
<dbReference type="EMBL" id="LR797400">
    <property type="protein sequence ID" value="CAB4213439.1"/>
    <property type="molecule type" value="Genomic_DNA"/>
</dbReference>
<gene>
    <name evidence="3" type="ORF">UFOVP1094_38</name>
    <name evidence="4" type="ORF">UFOVP1342_38</name>
    <name evidence="5" type="ORF">UFOVP1450_20</name>
    <name evidence="6" type="ORF">UFOVP1539_26</name>
    <name evidence="1" type="ORF">UFOVP297_14</name>
    <name evidence="2" type="ORF">UFOVP917_36</name>
</gene>
<evidence type="ECO:0000313" key="3">
    <source>
        <dbReference type="EMBL" id="CAB4183054.1"/>
    </source>
</evidence>
<evidence type="ECO:0000313" key="1">
    <source>
        <dbReference type="EMBL" id="CAB4136078.1"/>
    </source>
</evidence>
<dbReference type="SUPFAM" id="SSF52540">
    <property type="entry name" value="P-loop containing nucleoside triphosphate hydrolases"/>
    <property type="match status" value="1"/>
</dbReference>
<evidence type="ECO:0008006" key="7">
    <source>
        <dbReference type="Google" id="ProtNLM"/>
    </source>
</evidence>
<reference evidence="5" key="1">
    <citation type="submission" date="2020-05" db="EMBL/GenBank/DDBJ databases">
        <authorList>
            <person name="Chiriac C."/>
            <person name="Salcher M."/>
            <person name="Ghai R."/>
            <person name="Kavagutti S V."/>
        </authorList>
    </citation>
    <scope>NUCLEOTIDE SEQUENCE</scope>
</reference>
<dbReference type="Gene3D" id="3.40.50.300">
    <property type="entry name" value="P-loop containing nucleotide triphosphate hydrolases"/>
    <property type="match status" value="1"/>
</dbReference>
<dbReference type="EMBL" id="LR797034">
    <property type="protein sequence ID" value="CAB4183054.1"/>
    <property type="molecule type" value="Genomic_DNA"/>
</dbReference>
<dbReference type="InterPro" id="IPR016136">
    <property type="entry name" value="DNA_helicase_N/primase_C"/>
</dbReference>
<accession>A0A6J5SH67</accession>
<sequence>METRNRTVGDRVPTALEAERAVASIAVNHPDQFVTESAHRRFNASDILDGLSRIMVETVLTQASRSSSCDIRIVYEKVRERLPDVQFHQVSDIYTLIPIASALGEFVEIVRSTAKRRALLGLLTQAGIDLADTEIPTAKLISDLAMQADSLSHELNPPRPMDTKNLLMDAIKRYETGDDHTQRIRTGFEKIDNLSPIRYGDFVVIGGETKSGKTMLALNIIANLI</sequence>
<proteinExistence type="predicted"/>